<dbReference type="EMBL" id="BAAAQY010000013">
    <property type="protein sequence ID" value="GAA2247178.1"/>
    <property type="molecule type" value="Genomic_DNA"/>
</dbReference>
<dbReference type="Proteomes" id="UP001500929">
    <property type="component" value="Unassembled WGS sequence"/>
</dbReference>
<proteinExistence type="predicted"/>
<dbReference type="CDD" id="cd23432">
    <property type="entry name" value="beta-trefoil_Ricin_EndoBetaGal-like"/>
    <property type="match status" value="2"/>
</dbReference>
<dbReference type="Gene3D" id="3.20.20.80">
    <property type="entry name" value="Glycosidases"/>
    <property type="match status" value="1"/>
</dbReference>
<dbReference type="RefSeq" id="WP_259481048.1">
    <property type="nucleotide sequence ID" value="NZ_BAAAQY010000013.1"/>
</dbReference>
<reference evidence="3 4" key="1">
    <citation type="journal article" date="2019" name="Int. J. Syst. Evol. Microbiol.">
        <title>The Global Catalogue of Microorganisms (GCM) 10K type strain sequencing project: providing services to taxonomists for standard genome sequencing and annotation.</title>
        <authorList>
            <consortium name="The Broad Institute Genomics Platform"/>
            <consortium name="The Broad Institute Genome Sequencing Center for Infectious Disease"/>
            <person name="Wu L."/>
            <person name="Ma J."/>
        </authorList>
    </citation>
    <scope>NUCLEOTIDE SEQUENCE [LARGE SCALE GENOMIC DNA]</scope>
    <source>
        <strain evidence="3 4">JCM 16117</strain>
    </source>
</reference>
<keyword evidence="1" id="KW-0732">Signal</keyword>
<accession>A0ABN3E2G0</accession>
<feature type="chain" id="PRO_5046845369" description="Endo-alpha-N-acetylgalactosaminidase domain-containing protein" evidence="1">
    <location>
        <begin position="32"/>
        <end position="1255"/>
    </location>
</feature>
<evidence type="ECO:0000313" key="3">
    <source>
        <dbReference type="EMBL" id="GAA2247178.1"/>
    </source>
</evidence>
<dbReference type="InterPro" id="IPR013780">
    <property type="entry name" value="Glyco_hydro_b"/>
</dbReference>
<dbReference type="Pfam" id="PF12905">
    <property type="entry name" value="Glyco_hydro_101"/>
    <property type="match status" value="1"/>
</dbReference>
<dbReference type="Gene3D" id="2.60.40.1180">
    <property type="entry name" value="Golgi alpha-mannosidase II"/>
    <property type="match status" value="1"/>
</dbReference>
<name>A0ABN3E2G0_9MICO</name>
<organism evidence="3 4">
    <name type="scientific">Herbiconiux moechotypicola</name>
    <dbReference type="NCBI Taxonomy" id="637393"/>
    <lineage>
        <taxon>Bacteria</taxon>
        <taxon>Bacillati</taxon>
        <taxon>Actinomycetota</taxon>
        <taxon>Actinomycetes</taxon>
        <taxon>Micrococcales</taxon>
        <taxon>Microbacteriaceae</taxon>
        <taxon>Herbiconiux</taxon>
    </lineage>
</organism>
<evidence type="ECO:0000313" key="4">
    <source>
        <dbReference type="Proteomes" id="UP001500929"/>
    </source>
</evidence>
<gene>
    <name evidence="3" type="ORF">GCM10009851_35760</name>
</gene>
<sequence>MFTKRLKAALVALTALLVSIPLVGFAPSAPASSPSTPRTTEEIGKVSPLLPHAVDLSGKLVYKITLDPGEYGTYQRTVEEVLDYMEEIDNYTRGVPKIAILVGFQEGGHDHQFPQWGPINSELTSTAHPEWDGPTALQYLMEQSKAFNTSSTVHVNLVDAYESSPVWDYYSENGLLSRDSEGDFIPGWLAPAPLGQSYRVNLQAAWEDEQGIRKQVDYLFDQLPVIQETGILYTDANGAISASDFDGVTLDEQIEAYQEVVSYIKQRYHVDVVAEYGFDAFYGYMSHGLTWAQGEGSGPFKGVYDSPMKVPSYVMAAGKMTANANNAMRIFGASVQLEQSAYHDDPLLAGQEVARTTVPYLFLNSKLREAYNGDAQYATFSDGVKSMFYSGSAEDVGSYVPDDDDSNYVTIERAFGTYGVGEFPELVGQPGSPEHLFLMEDSSGEVVFGSYPDASDERYHWRQVDGAESGHYRLQNRATGNYLAVGYDPGEYDDYYNTANGYAVTGAREVVALPSLPAEGSAGDWYSDPAALVADGSTRLVSDYTREGVPGGGATEASSAYLGYQIGTSGAANTVRNLNGEPAVATNSAGDKVYYMFHANVDDWTSSTAIAWKLDPVAPPPDYVTIERAFGTYGVGEFPELVGQPGSPEHLFLMEDSSGEVVFGSYPDASDERYHWRQVDGAESGHYRLQNRATGNYLAVGYDPGEYDDYYNTANGYAVTGAREVVALPSLPAEGSAGDWYSDPAALVADGSTRLVSDYTREGVPGGGATEASSAYLGYQIGTSGAANTVRNLNGEPAVATNSAGDKVYYMFHANVDDWTSSTAIAWKLDPVATDRIENKYVISQGDRIYKISTGNGNAVEDGVMNTANHFDVFMPVSWREHEVMAYSDDGSERAWLLPPDWPTVSEVDIYDITGSGLQNKRTLPVVDDRVTLEIDAGQLLTVVPKGTDPGTNTLAASGGDASYLGTDTVTQGDWVGNYGDEGYYIDGGASDLGETVTFVGSASTEFAESTTDDRALLAADDTAERAVSVQSSELHQIVDLDLGNSSRTVSLYLLDWEASGARALVEAIDPVAREVLAAKFIDNYEDGVYVSFAVTDHVQFRLTRIYGDGLTEAGPIGLAGVFVDGVGAVTEGMPLANIYQQPTLVTDEGLDYSAPTASTPPALPPITSLLGERVGIEAKAVSLDNGTISYQWQESPDGVVWTDLVGEDGYRFVFDSLVSADLDSVYRVVVTDERAGWQSSTAVSDCFDLSASSC</sequence>
<keyword evidence="4" id="KW-1185">Reference proteome</keyword>
<feature type="domain" description="Endo-alpha-N-acetylgalactosaminidase" evidence="2">
    <location>
        <begin position="76"/>
        <end position="254"/>
    </location>
</feature>
<feature type="signal peptide" evidence="1">
    <location>
        <begin position="1"/>
        <end position="31"/>
    </location>
</feature>
<comment type="caution">
    <text evidence="3">The sequence shown here is derived from an EMBL/GenBank/DDBJ whole genome shotgun (WGS) entry which is preliminary data.</text>
</comment>
<dbReference type="InterPro" id="IPR025706">
    <property type="entry name" value="Endoa_GalNAc"/>
</dbReference>
<dbReference type="Gene3D" id="2.80.10.50">
    <property type="match status" value="2"/>
</dbReference>
<evidence type="ECO:0000259" key="2">
    <source>
        <dbReference type="Pfam" id="PF12905"/>
    </source>
</evidence>
<protein>
    <recommendedName>
        <fullName evidence="2">Endo-alpha-N-acetylgalactosaminidase domain-containing protein</fullName>
    </recommendedName>
</protein>
<evidence type="ECO:0000256" key="1">
    <source>
        <dbReference type="SAM" id="SignalP"/>
    </source>
</evidence>